<comment type="cofactor">
    <cofactor evidence="2">
        <name>Mg(2+)</name>
        <dbReference type="ChEBI" id="CHEBI:18420"/>
    </cofactor>
</comment>
<evidence type="ECO:0000256" key="5">
    <source>
        <dbReference type="ARBA" id="ARBA00011820"/>
    </source>
</evidence>
<sequence length="365" mass="40521">MVKTTVSVIKADIGSFPGHSRTHPKTLEKAARMLKDAEGTLITDSFVTHCGDDLELIITHTKGENNPEIHELAWNIFTECAALAKEMKLYGAGQDLLSDAFSGNVKGMGPGVAEMEFEERGSDPVLIFMADKTEPGAWNYFLYKMFADPFNTPGLVIDPSMHEGFIFEVHDLIEKRKVAFKTPEESYSLLAYIGAPSRYVIKYIWRKDGVIGASTSTQRLNMMAGRYVGKDDPVMIVRAQSGLPAVGEVIDPFGTPVIVAGWMRGSHHGPFMPVGVPDANCTRFDGPPRVVCLGFQICNGRLVGPADMFDDPAYDRVRNRCNELADILRAHGPFEPHRLSLDEMEYTTLPSVEKQLKNRWEPIPE</sequence>
<dbReference type="GO" id="GO:0046872">
    <property type="term" value="F:metal ion binding"/>
    <property type="evidence" value="ECO:0007669"/>
    <property type="project" value="UniProtKB-KW"/>
</dbReference>
<dbReference type="GO" id="GO:0016829">
    <property type="term" value="F:lyase activity"/>
    <property type="evidence" value="ECO:0007669"/>
    <property type="project" value="UniProtKB-KW"/>
</dbReference>
<keyword evidence="13" id="KW-0704">Schiff base</keyword>
<accession>A0A0W8FHT5</accession>
<evidence type="ECO:0000256" key="6">
    <source>
        <dbReference type="ARBA" id="ARBA00013093"/>
    </source>
</evidence>
<evidence type="ECO:0000256" key="14">
    <source>
        <dbReference type="ARBA" id="ARBA00023277"/>
    </source>
</evidence>
<dbReference type="GO" id="GO:0006094">
    <property type="term" value="P:gluconeogenesis"/>
    <property type="evidence" value="ECO:0007669"/>
    <property type="project" value="UniProtKB-UniPathway"/>
</dbReference>
<dbReference type="UniPathway" id="UPA00138"/>
<dbReference type="GO" id="GO:0042132">
    <property type="term" value="F:fructose 1,6-bisphosphate 1-phosphatase activity"/>
    <property type="evidence" value="ECO:0007669"/>
    <property type="project" value="UniProtKB-EC"/>
</dbReference>
<reference evidence="15" key="1">
    <citation type="journal article" date="2015" name="Proc. Natl. Acad. Sci. U.S.A.">
        <title>Networks of energetic and metabolic interactions define dynamics in microbial communities.</title>
        <authorList>
            <person name="Embree M."/>
            <person name="Liu J.K."/>
            <person name="Al-Bassam M.M."/>
            <person name="Zengler K."/>
        </authorList>
    </citation>
    <scope>NUCLEOTIDE SEQUENCE</scope>
</reference>
<dbReference type="HAMAP" id="MF_02067">
    <property type="entry name" value="FBP_aldolase_phosphatase"/>
    <property type="match status" value="1"/>
</dbReference>
<evidence type="ECO:0000256" key="13">
    <source>
        <dbReference type="ARBA" id="ARBA00023270"/>
    </source>
</evidence>
<organism evidence="15">
    <name type="scientific">hydrocarbon metagenome</name>
    <dbReference type="NCBI Taxonomy" id="938273"/>
    <lineage>
        <taxon>unclassified sequences</taxon>
        <taxon>metagenomes</taxon>
        <taxon>ecological metagenomes</taxon>
    </lineage>
</organism>
<dbReference type="InterPro" id="IPR002803">
    <property type="entry name" value="FBPase_V"/>
</dbReference>
<dbReference type="Pfam" id="PF01950">
    <property type="entry name" value="FBPase_3"/>
    <property type="match status" value="1"/>
</dbReference>
<keyword evidence="11" id="KW-0460">Magnesium</keyword>
<dbReference type="EMBL" id="LNQE01001193">
    <property type="protein sequence ID" value="KUG20439.1"/>
    <property type="molecule type" value="Genomic_DNA"/>
</dbReference>
<evidence type="ECO:0000256" key="10">
    <source>
        <dbReference type="ARBA" id="ARBA00022801"/>
    </source>
</evidence>
<evidence type="ECO:0000256" key="7">
    <source>
        <dbReference type="ARBA" id="ARBA00018635"/>
    </source>
</evidence>
<dbReference type="SUPFAM" id="SSF111249">
    <property type="entry name" value="Sulfolobus fructose-1,6-bisphosphatase-like"/>
    <property type="match status" value="1"/>
</dbReference>
<keyword evidence="10 15" id="KW-0378">Hydrolase</keyword>
<dbReference type="EC" id="3.1.3.11" evidence="6"/>
<protein>
    <recommendedName>
        <fullName evidence="7">Fructose-1,6-bisphosphate aldolase/phosphatase</fullName>
        <ecNumber evidence="6">3.1.3.11</ecNumber>
    </recommendedName>
</protein>
<name>A0A0W8FHT5_9ZZZZ</name>
<evidence type="ECO:0000256" key="2">
    <source>
        <dbReference type="ARBA" id="ARBA00001946"/>
    </source>
</evidence>
<dbReference type="AlphaFoldDB" id="A0A0W8FHT5"/>
<gene>
    <name evidence="15" type="ORF">ASZ90_009829</name>
</gene>
<dbReference type="PIRSF" id="PIRSF015647">
    <property type="entry name" value="FBPtase_archl"/>
    <property type="match status" value="1"/>
</dbReference>
<evidence type="ECO:0000256" key="12">
    <source>
        <dbReference type="ARBA" id="ARBA00023239"/>
    </source>
</evidence>
<evidence type="ECO:0000256" key="9">
    <source>
        <dbReference type="ARBA" id="ARBA00022723"/>
    </source>
</evidence>
<dbReference type="PANTHER" id="PTHR38341">
    <property type="entry name" value="FRUCTOSE-1,6-BISPHOSPHATE ALDOLASE/PHOSPHATASE"/>
    <property type="match status" value="1"/>
</dbReference>
<dbReference type="NCBIfam" id="NF041126">
    <property type="entry name" value="FBP_aldo_phos"/>
    <property type="match status" value="1"/>
</dbReference>
<keyword evidence="14" id="KW-0119">Carbohydrate metabolism</keyword>
<comment type="subunit">
    <text evidence="5">Homooctamer; dimer of tetramers.</text>
</comment>
<comment type="catalytic activity">
    <reaction evidence="1">
        <text>beta-D-fructose 1,6-bisphosphate + H2O = beta-D-fructose 6-phosphate + phosphate</text>
        <dbReference type="Rhea" id="RHEA:11064"/>
        <dbReference type="ChEBI" id="CHEBI:15377"/>
        <dbReference type="ChEBI" id="CHEBI:32966"/>
        <dbReference type="ChEBI" id="CHEBI:43474"/>
        <dbReference type="ChEBI" id="CHEBI:57634"/>
        <dbReference type="EC" id="3.1.3.11"/>
    </reaction>
</comment>
<evidence type="ECO:0000256" key="3">
    <source>
        <dbReference type="ARBA" id="ARBA00004742"/>
    </source>
</evidence>
<evidence type="ECO:0000256" key="8">
    <source>
        <dbReference type="ARBA" id="ARBA00022432"/>
    </source>
</evidence>
<evidence type="ECO:0000256" key="4">
    <source>
        <dbReference type="ARBA" id="ARBA00010693"/>
    </source>
</evidence>
<evidence type="ECO:0000256" key="1">
    <source>
        <dbReference type="ARBA" id="ARBA00001273"/>
    </source>
</evidence>
<comment type="caution">
    <text evidence="15">The sequence shown here is derived from an EMBL/GenBank/DDBJ whole genome shotgun (WGS) entry which is preliminary data.</text>
</comment>
<dbReference type="PANTHER" id="PTHR38341:SF1">
    <property type="entry name" value="FRUCTOSE-1,6-BISPHOSPHATE ALDOLASE_PHOSPHATASE"/>
    <property type="match status" value="1"/>
</dbReference>
<dbReference type="InterPro" id="IPR036076">
    <property type="entry name" value="FBPase_V_sf"/>
</dbReference>
<keyword evidence="12" id="KW-0456">Lyase</keyword>
<comment type="pathway">
    <text evidence="3">Carbohydrate biosynthesis; gluconeogenesis.</text>
</comment>
<keyword evidence="9" id="KW-0479">Metal-binding</keyword>
<proteinExistence type="inferred from homology"/>
<comment type="similarity">
    <text evidence="4">Belongs to the FBP aldolase/phosphatase family.</text>
</comment>
<evidence type="ECO:0000313" key="15">
    <source>
        <dbReference type="EMBL" id="KUG20439.1"/>
    </source>
</evidence>
<evidence type="ECO:0000256" key="11">
    <source>
        <dbReference type="ARBA" id="ARBA00022842"/>
    </source>
</evidence>
<keyword evidence="8" id="KW-0312">Gluconeogenesis</keyword>